<evidence type="ECO:0000256" key="3">
    <source>
        <dbReference type="ARBA" id="ARBA00023163"/>
    </source>
</evidence>
<name>A0A5P9CI18_9VIBR</name>
<organism evidence="5 6">
    <name type="scientific">Vibrio aquimaris</name>
    <dbReference type="NCBI Taxonomy" id="2587862"/>
    <lineage>
        <taxon>Bacteria</taxon>
        <taxon>Pseudomonadati</taxon>
        <taxon>Pseudomonadota</taxon>
        <taxon>Gammaproteobacteria</taxon>
        <taxon>Vibrionales</taxon>
        <taxon>Vibrionaceae</taxon>
        <taxon>Vibrio</taxon>
    </lineage>
</organism>
<evidence type="ECO:0000259" key="4">
    <source>
        <dbReference type="PROSITE" id="PS01124"/>
    </source>
</evidence>
<keyword evidence="6" id="KW-1185">Reference proteome</keyword>
<dbReference type="InterPro" id="IPR009057">
    <property type="entry name" value="Homeodomain-like_sf"/>
</dbReference>
<dbReference type="PANTHER" id="PTHR43280">
    <property type="entry name" value="ARAC-FAMILY TRANSCRIPTIONAL REGULATOR"/>
    <property type="match status" value="1"/>
</dbReference>
<dbReference type="InterPro" id="IPR018062">
    <property type="entry name" value="HTH_AraC-typ_CS"/>
</dbReference>
<dbReference type="PANTHER" id="PTHR43280:SF10">
    <property type="entry name" value="REGULATORY PROTEIN POCR"/>
    <property type="match status" value="1"/>
</dbReference>
<dbReference type="SMART" id="SM00342">
    <property type="entry name" value="HTH_ARAC"/>
    <property type="match status" value="1"/>
</dbReference>
<dbReference type="PRINTS" id="PR00032">
    <property type="entry name" value="HTHARAC"/>
</dbReference>
<evidence type="ECO:0000256" key="1">
    <source>
        <dbReference type="ARBA" id="ARBA00023015"/>
    </source>
</evidence>
<dbReference type="SUPFAM" id="SSF46689">
    <property type="entry name" value="Homeodomain-like"/>
    <property type="match status" value="2"/>
</dbReference>
<dbReference type="Proteomes" id="UP000326936">
    <property type="component" value="Chromosome"/>
</dbReference>
<dbReference type="Gene3D" id="1.10.10.60">
    <property type="entry name" value="Homeodomain-like"/>
    <property type="match status" value="2"/>
</dbReference>
<dbReference type="InterPro" id="IPR020449">
    <property type="entry name" value="Tscrpt_reg_AraC-type_HTH"/>
</dbReference>
<dbReference type="RefSeq" id="WP_246210430.1">
    <property type="nucleotide sequence ID" value="NZ_CBCSDK010000002.1"/>
</dbReference>
<evidence type="ECO:0000313" key="6">
    <source>
        <dbReference type="Proteomes" id="UP000326936"/>
    </source>
</evidence>
<proteinExistence type="predicted"/>
<dbReference type="Pfam" id="PF12833">
    <property type="entry name" value="HTH_18"/>
    <property type="match status" value="1"/>
</dbReference>
<sequence length="298" mass="34483">MERFSVLSIMLDKKYLLEALNHYAKHSENISDVYFAGNLPKPPQLAYQVHFPRVEMVLIGELDMEVGNSLGIDTQYTLKQGGVLYLPAESWNKPVWNKPVVTLTVMAGKQSFGMSLLSWDGQQFDSAIKESVLRRGPRIGAFILNAIEELIKQPESQDTKRLLVSALLSHILDLLERPVETLSKSHALFEAVREHLEQHYHEPLTRESVAQHFYVSPNYLSQLFQKEGQLKFNEYLNHVRLERAKYLLIEYDMKVKEVAHRCGFKDSNYFCRVFKNQTARSPSEYRAQYLSSNIRPMD</sequence>
<dbReference type="AlphaFoldDB" id="A0A5P9CI18"/>
<keyword evidence="2" id="KW-0238">DNA-binding</keyword>
<gene>
    <name evidence="5" type="primary">btr1</name>
    <name evidence="5" type="ORF">FIV01_05730</name>
</gene>
<dbReference type="KEGG" id="vaq:FIV01_05730"/>
<keyword evidence="3" id="KW-0804">Transcription</keyword>
<dbReference type="PROSITE" id="PS00041">
    <property type="entry name" value="HTH_ARAC_FAMILY_1"/>
    <property type="match status" value="1"/>
</dbReference>
<dbReference type="GO" id="GO:0043565">
    <property type="term" value="F:sequence-specific DNA binding"/>
    <property type="evidence" value="ECO:0007669"/>
    <property type="project" value="InterPro"/>
</dbReference>
<evidence type="ECO:0000313" key="5">
    <source>
        <dbReference type="EMBL" id="QFT25920.1"/>
    </source>
</evidence>
<dbReference type="InterPro" id="IPR018060">
    <property type="entry name" value="HTH_AraC"/>
</dbReference>
<keyword evidence="1" id="KW-0805">Transcription regulation</keyword>
<evidence type="ECO:0000256" key="2">
    <source>
        <dbReference type="ARBA" id="ARBA00023125"/>
    </source>
</evidence>
<protein>
    <submittedName>
        <fullName evidence="5">HTH-type transcriptional activator Btr</fullName>
    </submittedName>
</protein>
<feature type="domain" description="HTH araC/xylS-type" evidence="4">
    <location>
        <begin position="190"/>
        <end position="288"/>
    </location>
</feature>
<dbReference type="PROSITE" id="PS01124">
    <property type="entry name" value="HTH_ARAC_FAMILY_2"/>
    <property type="match status" value="1"/>
</dbReference>
<accession>A0A5P9CI18</accession>
<dbReference type="GO" id="GO:0003700">
    <property type="term" value="F:DNA-binding transcription factor activity"/>
    <property type="evidence" value="ECO:0007669"/>
    <property type="project" value="InterPro"/>
</dbReference>
<reference evidence="5 6" key="1">
    <citation type="submission" date="2019-10" db="EMBL/GenBank/DDBJ databases">
        <title>Complete genome sequence of Vibrio sp. strain THAF100, isolated from non-filtered water from the water column of tank 6 of a marine aquarium containing stony-coral fragments. Water maintained at 26 degree C.</title>
        <authorList>
            <person name="Ruckert C."/>
            <person name="Franco A."/>
            <person name="Kalinowski J."/>
            <person name="Glaeser S."/>
        </authorList>
    </citation>
    <scope>NUCLEOTIDE SEQUENCE [LARGE SCALE GENOMIC DNA]</scope>
    <source>
        <strain evidence="5 6">THAF100</strain>
    </source>
</reference>
<dbReference type="EMBL" id="CP045350">
    <property type="protein sequence ID" value="QFT25920.1"/>
    <property type="molecule type" value="Genomic_DNA"/>
</dbReference>